<evidence type="ECO:0000313" key="2">
    <source>
        <dbReference type="EMBL" id="KAF9459584.1"/>
    </source>
</evidence>
<evidence type="ECO:0000313" key="3">
    <source>
        <dbReference type="Proteomes" id="UP000807353"/>
    </source>
</evidence>
<keyword evidence="3" id="KW-1185">Reference proteome</keyword>
<dbReference type="AlphaFoldDB" id="A0A9P5XZK2"/>
<gene>
    <name evidence="2" type="ORF">BDZ94DRAFT_1239074</name>
</gene>
<feature type="region of interest" description="Disordered" evidence="1">
    <location>
        <begin position="1"/>
        <end position="34"/>
    </location>
</feature>
<dbReference type="Proteomes" id="UP000807353">
    <property type="component" value="Unassembled WGS sequence"/>
</dbReference>
<feature type="compositionally biased region" description="Basic and acidic residues" evidence="1">
    <location>
        <begin position="1"/>
        <end position="21"/>
    </location>
</feature>
<dbReference type="EMBL" id="MU150313">
    <property type="protein sequence ID" value="KAF9459584.1"/>
    <property type="molecule type" value="Genomic_DNA"/>
</dbReference>
<sequence>MARTRTFPDRAETGPREKATENGRVAPHKNTDTRIRGRKNMNLQQRIAVFENDEWAENAMEEAVDCVGCGKRIKLDKRTPFNYEPFKKHKRRCVGIISVGRDQKLEGVDDYSTPININYLPKPTLATWDVNLLEKEEPHNIFHDKYIQPVGTKSVSLSRTWSASTYEAAETLLSLSQNV</sequence>
<evidence type="ECO:0000256" key="1">
    <source>
        <dbReference type="SAM" id="MobiDB-lite"/>
    </source>
</evidence>
<accession>A0A9P5XZK2</accession>
<name>A0A9P5XZK2_9AGAR</name>
<protein>
    <submittedName>
        <fullName evidence="2">Uncharacterized protein</fullName>
    </submittedName>
</protein>
<proteinExistence type="predicted"/>
<reference evidence="2" key="1">
    <citation type="submission" date="2020-11" db="EMBL/GenBank/DDBJ databases">
        <authorList>
            <consortium name="DOE Joint Genome Institute"/>
            <person name="Ahrendt S."/>
            <person name="Riley R."/>
            <person name="Andreopoulos W."/>
            <person name="Labutti K."/>
            <person name="Pangilinan J."/>
            <person name="Ruiz-Duenas F.J."/>
            <person name="Barrasa J.M."/>
            <person name="Sanchez-Garcia M."/>
            <person name="Camarero S."/>
            <person name="Miyauchi S."/>
            <person name="Serrano A."/>
            <person name="Linde D."/>
            <person name="Babiker R."/>
            <person name="Drula E."/>
            <person name="Ayuso-Fernandez I."/>
            <person name="Pacheco R."/>
            <person name="Padilla G."/>
            <person name="Ferreira P."/>
            <person name="Barriuso J."/>
            <person name="Kellner H."/>
            <person name="Castanera R."/>
            <person name="Alfaro M."/>
            <person name="Ramirez L."/>
            <person name="Pisabarro A.G."/>
            <person name="Kuo A."/>
            <person name="Tritt A."/>
            <person name="Lipzen A."/>
            <person name="He G."/>
            <person name="Yan M."/>
            <person name="Ng V."/>
            <person name="Cullen D."/>
            <person name="Martin F."/>
            <person name="Rosso M.-N."/>
            <person name="Henrissat B."/>
            <person name="Hibbett D."/>
            <person name="Martinez A.T."/>
            <person name="Grigoriev I.V."/>
        </authorList>
    </citation>
    <scope>NUCLEOTIDE SEQUENCE</scope>
    <source>
        <strain evidence="2">CBS 247.69</strain>
    </source>
</reference>
<dbReference type="OrthoDB" id="2880777at2759"/>
<organism evidence="2 3">
    <name type="scientific">Collybia nuda</name>
    <dbReference type="NCBI Taxonomy" id="64659"/>
    <lineage>
        <taxon>Eukaryota</taxon>
        <taxon>Fungi</taxon>
        <taxon>Dikarya</taxon>
        <taxon>Basidiomycota</taxon>
        <taxon>Agaricomycotina</taxon>
        <taxon>Agaricomycetes</taxon>
        <taxon>Agaricomycetidae</taxon>
        <taxon>Agaricales</taxon>
        <taxon>Tricholomatineae</taxon>
        <taxon>Clitocybaceae</taxon>
        <taxon>Collybia</taxon>
    </lineage>
</organism>
<comment type="caution">
    <text evidence="2">The sequence shown here is derived from an EMBL/GenBank/DDBJ whole genome shotgun (WGS) entry which is preliminary data.</text>
</comment>